<protein>
    <recommendedName>
        <fullName evidence="1">Reverse transcriptase Ty1/copia-type domain-containing protein</fullName>
    </recommendedName>
</protein>
<dbReference type="Pfam" id="PF07727">
    <property type="entry name" value="RVT_2"/>
    <property type="match status" value="1"/>
</dbReference>
<dbReference type="Proteomes" id="UP000663760">
    <property type="component" value="Chromosome 2"/>
</dbReference>
<proteinExistence type="predicted"/>
<dbReference type="EMBL" id="LR743589">
    <property type="protein sequence ID" value="CAA2615967.1"/>
    <property type="molecule type" value="Genomic_DNA"/>
</dbReference>
<keyword evidence="4" id="KW-1185">Reference proteome</keyword>
<dbReference type="EMBL" id="LR746265">
    <property type="protein sequence ID" value="CAA7391002.1"/>
    <property type="molecule type" value="Genomic_DNA"/>
</dbReference>
<dbReference type="AlphaFoldDB" id="A0A7I8IDD7"/>
<dbReference type="OrthoDB" id="411615at2759"/>
<reference evidence="2" key="1">
    <citation type="submission" date="2019-12" db="EMBL/GenBank/DDBJ databases">
        <authorList>
            <person name="Scholz U."/>
            <person name="Mascher M."/>
            <person name="Fiebig A."/>
        </authorList>
    </citation>
    <scope>NUCLEOTIDE SEQUENCE</scope>
</reference>
<dbReference type="InterPro" id="IPR013103">
    <property type="entry name" value="RVT_2"/>
</dbReference>
<gene>
    <name evidence="2" type="ORF">SI7747_02002209</name>
    <name evidence="3" type="ORF">SI8410_02002391</name>
</gene>
<evidence type="ECO:0000259" key="1">
    <source>
        <dbReference type="Pfam" id="PF07727"/>
    </source>
</evidence>
<evidence type="ECO:0000313" key="3">
    <source>
        <dbReference type="EMBL" id="CAA7391002.1"/>
    </source>
</evidence>
<organism evidence="2">
    <name type="scientific">Spirodela intermedia</name>
    <name type="common">Intermediate duckweed</name>
    <dbReference type="NCBI Taxonomy" id="51605"/>
    <lineage>
        <taxon>Eukaryota</taxon>
        <taxon>Viridiplantae</taxon>
        <taxon>Streptophyta</taxon>
        <taxon>Embryophyta</taxon>
        <taxon>Tracheophyta</taxon>
        <taxon>Spermatophyta</taxon>
        <taxon>Magnoliopsida</taxon>
        <taxon>Liliopsida</taxon>
        <taxon>Araceae</taxon>
        <taxon>Lemnoideae</taxon>
        <taxon>Spirodela</taxon>
    </lineage>
</organism>
<evidence type="ECO:0000313" key="4">
    <source>
        <dbReference type="Proteomes" id="UP000663760"/>
    </source>
</evidence>
<evidence type="ECO:0000313" key="2">
    <source>
        <dbReference type="EMBL" id="CAA2615967.1"/>
    </source>
</evidence>
<dbReference type="SUPFAM" id="SSF56672">
    <property type="entry name" value="DNA/RNA polymerases"/>
    <property type="match status" value="1"/>
</dbReference>
<accession>A0A7I8IDD7</accession>
<dbReference type="InterPro" id="IPR043502">
    <property type="entry name" value="DNA/RNA_pol_sf"/>
</dbReference>
<sequence length="135" mass="15807">MDEEMLALQKNQTWELVLLPKGKKTVGCRNVYTIKYKFNQIVERFKARLVAKGFTQYYSIDYIETFSPVAKIGTIQILISLLVHYGWSLSQFDVKNAFLHEEISEEIYMELPSRYKDPNDTLKVCKLKKALYGLK</sequence>
<feature type="domain" description="Reverse transcriptase Ty1/copia-type" evidence="1">
    <location>
        <begin position="11"/>
        <end position="135"/>
    </location>
</feature>
<name>A0A7I8IDD7_SPIIN</name>